<dbReference type="InterPro" id="IPR011990">
    <property type="entry name" value="TPR-like_helical_dom_sf"/>
</dbReference>
<dbReference type="RefSeq" id="WP_131328170.1">
    <property type="nucleotide sequence ID" value="NZ_CP044016.1"/>
</dbReference>
<evidence type="ECO:0000256" key="2">
    <source>
        <dbReference type="ARBA" id="ARBA00006275"/>
    </source>
</evidence>
<keyword evidence="9" id="KW-1185">Reference proteome</keyword>
<dbReference type="GO" id="GO:0009279">
    <property type="term" value="C:cell outer membrane"/>
    <property type="evidence" value="ECO:0007669"/>
    <property type="project" value="UniProtKB-SubCell"/>
</dbReference>
<dbReference type="InterPro" id="IPR033985">
    <property type="entry name" value="SusD-like_N"/>
</dbReference>
<reference evidence="8 9" key="1">
    <citation type="submission" date="2019-09" db="EMBL/GenBank/DDBJ databases">
        <title>Complete genome sequence of Arachidicoccus sp. B3-10 isolated from apple orchard soil.</title>
        <authorList>
            <person name="Kim H.S."/>
            <person name="Han K.-I."/>
            <person name="Suh M.K."/>
            <person name="Lee K.C."/>
            <person name="Eom M.K."/>
            <person name="Kim J.-S."/>
            <person name="Kang S.W."/>
            <person name="Sin Y."/>
            <person name="Lee J.-S."/>
        </authorList>
    </citation>
    <scope>NUCLEOTIDE SEQUENCE [LARGE SCALE GENOMIC DNA]</scope>
    <source>
        <strain evidence="8 9">B3-10</strain>
    </source>
</reference>
<dbReference type="SUPFAM" id="SSF48452">
    <property type="entry name" value="TPR-like"/>
    <property type="match status" value="1"/>
</dbReference>
<feature type="domain" description="SusD-like N-terminal" evidence="7">
    <location>
        <begin position="34"/>
        <end position="226"/>
    </location>
</feature>
<accession>A0A5P2G0D7</accession>
<comment type="similarity">
    <text evidence="2">Belongs to the SusD family.</text>
</comment>
<keyword evidence="4" id="KW-0472">Membrane</keyword>
<dbReference type="EMBL" id="CP044016">
    <property type="protein sequence ID" value="QES87292.1"/>
    <property type="molecule type" value="Genomic_DNA"/>
</dbReference>
<evidence type="ECO:0000313" key="8">
    <source>
        <dbReference type="EMBL" id="QES87292.1"/>
    </source>
</evidence>
<dbReference type="Pfam" id="PF14322">
    <property type="entry name" value="SusD-like_3"/>
    <property type="match status" value="1"/>
</dbReference>
<evidence type="ECO:0000256" key="1">
    <source>
        <dbReference type="ARBA" id="ARBA00004442"/>
    </source>
</evidence>
<feature type="domain" description="RagB/SusD" evidence="6">
    <location>
        <begin position="389"/>
        <end position="553"/>
    </location>
</feature>
<dbReference type="Proteomes" id="UP000292424">
    <property type="component" value="Chromosome"/>
</dbReference>
<dbReference type="PROSITE" id="PS51257">
    <property type="entry name" value="PROKAR_LIPOPROTEIN"/>
    <property type="match status" value="1"/>
</dbReference>
<evidence type="ECO:0000256" key="4">
    <source>
        <dbReference type="ARBA" id="ARBA00023136"/>
    </source>
</evidence>
<comment type="subcellular location">
    <subcellularLocation>
        <location evidence="1">Cell outer membrane</location>
    </subcellularLocation>
</comment>
<evidence type="ECO:0000256" key="3">
    <source>
        <dbReference type="ARBA" id="ARBA00022729"/>
    </source>
</evidence>
<evidence type="ECO:0000259" key="7">
    <source>
        <dbReference type="Pfam" id="PF14322"/>
    </source>
</evidence>
<protein>
    <submittedName>
        <fullName evidence="8">RagB/SusD family nutrient uptake outer membrane protein</fullName>
    </submittedName>
</protein>
<name>A0A5P2G0D7_9BACT</name>
<dbReference type="AlphaFoldDB" id="A0A5P2G0D7"/>
<sequence length="556" mass="61507">MNKLNIKNTLLISILGIGILSACTKLNTPVYSGVESDKFWQTEAQFNAGIAPIYTQMQNLVIWDNVELNEVSTDEIIVPTRGNDWYDNGNHQRIYLHTWTATDGPINTAWGNIFTGIGRCNYTLNVIENLTTIPSTIDTSEYVAEIKIMRAYYYLLALDLFGNVPLVKDFNTDPNTVTNNKSSEVFNFIESELKASIPNISTAVDLTTYGKATKWMGYAALAKLYLNAQVYTGTARWADCASACDSIILSNNYTLEANYFDNFKNVNDASKENIFVVPYDSKYISGNQKENQTLHYADLPAFTLLGGMFNGWSSHGDYFYGNFDTAAVYSASAGKIYKTYNDQRSGQFLFGQRYSEVQAYPPSQNVLSYSSTGAITSDGLALSYEPNFTALSNNTIPGKLTGARNIKYFPEAGTGNGITQSNDVVVFRLADILLMRAEAIMRGAAAGSTGSAVSLINQIIQRAYNNSDHNWTAADVTSTKLLAERARELSWEGWRRQDLIRFDVADGTSLFNGVRNGTRSPNKPADAGTYTRLYPIPDPQHSANSNLVQNPGYPSF</sequence>
<dbReference type="OrthoDB" id="9783641at2"/>
<evidence type="ECO:0000259" key="6">
    <source>
        <dbReference type="Pfam" id="PF07980"/>
    </source>
</evidence>
<keyword evidence="3" id="KW-0732">Signal</keyword>
<dbReference type="Gene3D" id="1.25.40.390">
    <property type="match status" value="1"/>
</dbReference>
<dbReference type="KEGG" id="arac:E0W69_000980"/>
<gene>
    <name evidence="8" type="ORF">E0W69_000980</name>
</gene>
<keyword evidence="5" id="KW-0998">Cell outer membrane</keyword>
<evidence type="ECO:0000256" key="5">
    <source>
        <dbReference type="ARBA" id="ARBA00023237"/>
    </source>
</evidence>
<evidence type="ECO:0000313" key="9">
    <source>
        <dbReference type="Proteomes" id="UP000292424"/>
    </source>
</evidence>
<proteinExistence type="inferred from homology"/>
<dbReference type="InterPro" id="IPR012944">
    <property type="entry name" value="SusD_RagB_dom"/>
</dbReference>
<dbReference type="Pfam" id="PF07980">
    <property type="entry name" value="SusD_RagB"/>
    <property type="match status" value="1"/>
</dbReference>
<organism evidence="8 9">
    <name type="scientific">Rhizosphaericola mali</name>
    <dbReference type="NCBI Taxonomy" id="2545455"/>
    <lineage>
        <taxon>Bacteria</taxon>
        <taxon>Pseudomonadati</taxon>
        <taxon>Bacteroidota</taxon>
        <taxon>Chitinophagia</taxon>
        <taxon>Chitinophagales</taxon>
        <taxon>Chitinophagaceae</taxon>
        <taxon>Rhizosphaericola</taxon>
    </lineage>
</organism>